<dbReference type="EMBL" id="HACM01011844">
    <property type="protein sequence ID" value="CRZ12286.1"/>
    <property type="molecule type" value="Transcribed_RNA"/>
</dbReference>
<dbReference type="PROSITE" id="PS51194">
    <property type="entry name" value="HELICASE_CTER"/>
    <property type="match status" value="1"/>
</dbReference>
<evidence type="ECO:0000256" key="1">
    <source>
        <dbReference type="ARBA" id="ARBA00022741"/>
    </source>
</evidence>
<dbReference type="InterPro" id="IPR001650">
    <property type="entry name" value="Helicase_C-like"/>
</dbReference>
<keyword evidence="5" id="KW-0347">Helicase</keyword>
<dbReference type="InterPro" id="IPR027417">
    <property type="entry name" value="P-loop_NTPase"/>
</dbReference>
<dbReference type="GO" id="GO:0016787">
    <property type="term" value="F:hydrolase activity"/>
    <property type="evidence" value="ECO:0007669"/>
    <property type="project" value="UniProtKB-KW"/>
</dbReference>
<dbReference type="GO" id="GO:0003724">
    <property type="term" value="F:RNA helicase activity"/>
    <property type="evidence" value="ECO:0007669"/>
    <property type="project" value="UniProtKB-EC"/>
</dbReference>
<feature type="domain" description="Helicase C-terminal" evidence="7">
    <location>
        <begin position="26"/>
        <end position="141"/>
    </location>
</feature>
<comment type="similarity">
    <text evidence="5">Belongs to the DEAD box helicase family.</text>
</comment>
<keyword evidence="6" id="KW-0812">Transmembrane</keyword>
<keyword evidence="4 5" id="KW-0694">RNA-binding</keyword>
<protein>
    <recommendedName>
        <fullName evidence="5">ATP-dependent RNA helicase</fullName>
        <ecNumber evidence="5">3.6.4.13</ecNumber>
    </recommendedName>
</protein>
<keyword evidence="1 5" id="KW-0547">Nucleotide-binding</keyword>
<dbReference type="GO" id="GO:0003723">
    <property type="term" value="F:RNA binding"/>
    <property type="evidence" value="ECO:0007669"/>
    <property type="project" value="UniProtKB-UniRule"/>
</dbReference>
<dbReference type="SMART" id="SM00490">
    <property type="entry name" value="HELICc"/>
    <property type="match status" value="1"/>
</dbReference>
<keyword evidence="6" id="KW-1133">Transmembrane helix</keyword>
<dbReference type="EC" id="3.6.4.13" evidence="5"/>
<evidence type="ECO:0000256" key="5">
    <source>
        <dbReference type="RuleBase" id="RU365068"/>
    </source>
</evidence>
<dbReference type="PANTHER" id="PTHR24031">
    <property type="entry name" value="RNA HELICASE"/>
    <property type="match status" value="1"/>
</dbReference>
<keyword evidence="2 5" id="KW-0378">Hydrolase</keyword>
<comment type="function">
    <text evidence="5">RNA helicase.</text>
</comment>
<comment type="catalytic activity">
    <reaction evidence="5">
        <text>ATP + H2O = ADP + phosphate + H(+)</text>
        <dbReference type="Rhea" id="RHEA:13065"/>
        <dbReference type="ChEBI" id="CHEBI:15377"/>
        <dbReference type="ChEBI" id="CHEBI:15378"/>
        <dbReference type="ChEBI" id="CHEBI:30616"/>
        <dbReference type="ChEBI" id="CHEBI:43474"/>
        <dbReference type="ChEBI" id="CHEBI:456216"/>
        <dbReference type="EC" id="3.6.4.13"/>
    </reaction>
</comment>
<organism evidence="8">
    <name type="scientific">Spongospora subterranea</name>
    <dbReference type="NCBI Taxonomy" id="70186"/>
    <lineage>
        <taxon>Eukaryota</taxon>
        <taxon>Sar</taxon>
        <taxon>Rhizaria</taxon>
        <taxon>Endomyxa</taxon>
        <taxon>Phytomyxea</taxon>
        <taxon>Plasmodiophorida</taxon>
        <taxon>Plasmodiophoridae</taxon>
        <taxon>Spongospora</taxon>
    </lineage>
</organism>
<evidence type="ECO:0000313" key="8">
    <source>
        <dbReference type="EMBL" id="CRZ12286.1"/>
    </source>
</evidence>
<evidence type="ECO:0000256" key="3">
    <source>
        <dbReference type="ARBA" id="ARBA00022840"/>
    </source>
</evidence>
<feature type="transmembrane region" description="Helical" evidence="6">
    <location>
        <begin position="48"/>
        <end position="67"/>
    </location>
</feature>
<name>A0A0H5RF03_9EUKA</name>
<proteinExistence type="inferred from homology"/>
<dbReference type="Pfam" id="PF00271">
    <property type="entry name" value="Helicase_C"/>
    <property type="match status" value="1"/>
</dbReference>
<dbReference type="Gene3D" id="3.40.50.300">
    <property type="entry name" value="P-loop containing nucleotide triphosphate hydrolases"/>
    <property type="match status" value="1"/>
</dbReference>
<keyword evidence="3 5" id="KW-0067">ATP-binding</keyword>
<evidence type="ECO:0000256" key="4">
    <source>
        <dbReference type="ARBA" id="ARBA00022884"/>
    </source>
</evidence>
<accession>A0A0H5RF03</accession>
<sequence length="141" mass="16060">EQTNSQVEQFSAIVSLDQQFSVLEALIRDHISICSEYKIIVFFPTARGVGYFALLFSSLGLSILEMHSRKSQAQRTKISNQFRENSNVIMFTSDVSARGVDYPDVSLIIQVRYKKNSAKTSVAQVVKEKAYCFWHHSRGNF</sequence>
<reference evidence="8" key="1">
    <citation type="submission" date="2015-04" db="EMBL/GenBank/DDBJ databases">
        <title>The genome sequence of the plant pathogenic Rhizarian Plasmodiophora brassicae reveals insights in its biotrophic life cycle and the origin of chitin synthesis.</title>
        <authorList>
            <person name="Schwelm A."/>
            <person name="Fogelqvist J."/>
            <person name="Knaust A."/>
            <person name="Julke S."/>
            <person name="Lilja T."/>
            <person name="Dhandapani V."/>
            <person name="Bonilla-Rosso G."/>
            <person name="Karlsson M."/>
            <person name="Shevchenko A."/>
            <person name="Choi S.R."/>
            <person name="Kim H.G."/>
            <person name="Park J.Y."/>
            <person name="Lim Y.P."/>
            <person name="Ludwig-Muller J."/>
            <person name="Dixelius C."/>
        </authorList>
    </citation>
    <scope>NUCLEOTIDE SEQUENCE</scope>
    <source>
        <tissue evidence="8">Potato root galls</tissue>
    </source>
</reference>
<dbReference type="AlphaFoldDB" id="A0A0H5RF03"/>
<evidence type="ECO:0000256" key="6">
    <source>
        <dbReference type="SAM" id="Phobius"/>
    </source>
</evidence>
<feature type="non-terminal residue" evidence="8">
    <location>
        <position position="1"/>
    </location>
</feature>
<dbReference type="SUPFAM" id="SSF52540">
    <property type="entry name" value="P-loop containing nucleoside triphosphate hydrolases"/>
    <property type="match status" value="1"/>
</dbReference>
<dbReference type="GO" id="GO:0005524">
    <property type="term" value="F:ATP binding"/>
    <property type="evidence" value="ECO:0007669"/>
    <property type="project" value="UniProtKB-UniRule"/>
</dbReference>
<comment type="domain">
    <text evidence="5">The Q motif is unique to and characteristic of the DEAD box family of RNA helicases and controls ATP binding and hydrolysis.</text>
</comment>
<evidence type="ECO:0000259" key="7">
    <source>
        <dbReference type="PROSITE" id="PS51194"/>
    </source>
</evidence>
<evidence type="ECO:0000256" key="2">
    <source>
        <dbReference type="ARBA" id="ARBA00022801"/>
    </source>
</evidence>
<keyword evidence="6" id="KW-0472">Membrane</keyword>